<feature type="domain" description="Pyrroline-5-carboxylate reductase dimerisation" evidence="7">
    <location>
        <begin position="160"/>
        <end position="257"/>
    </location>
</feature>
<evidence type="ECO:0000259" key="7">
    <source>
        <dbReference type="Pfam" id="PF14748"/>
    </source>
</evidence>
<keyword evidence="9" id="KW-1185">Reference proteome</keyword>
<proteinExistence type="inferred from homology"/>
<evidence type="ECO:0000256" key="5">
    <source>
        <dbReference type="HAMAP-Rule" id="MF_01925"/>
    </source>
</evidence>
<evidence type="ECO:0000256" key="4">
    <source>
        <dbReference type="ARBA" id="ARBA00023002"/>
    </source>
</evidence>
<feature type="domain" description="Pyrroline-5-carboxylate reductase catalytic N-terminal" evidence="6">
    <location>
        <begin position="2"/>
        <end position="98"/>
    </location>
</feature>
<gene>
    <name evidence="5" type="primary">proC</name>
    <name evidence="8" type="ORF">R54876_GBNLAHCA_00531</name>
</gene>
<dbReference type="InterPro" id="IPR008927">
    <property type="entry name" value="6-PGluconate_DH-like_C_sf"/>
</dbReference>
<evidence type="ECO:0000313" key="8">
    <source>
        <dbReference type="EMBL" id="CAK8053972.1"/>
    </source>
</evidence>
<dbReference type="Proteomes" id="UP001314241">
    <property type="component" value="Unassembled WGS sequence"/>
</dbReference>
<comment type="catalytic activity">
    <reaction evidence="5">
        <text>L-proline + NADP(+) = (S)-1-pyrroline-5-carboxylate + NADPH + 2 H(+)</text>
        <dbReference type="Rhea" id="RHEA:14109"/>
        <dbReference type="ChEBI" id="CHEBI:15378"/>
        <dbReference type="ChEBI" id="CHEBI:17388"/>
        <dbReference type="ChEBI" id="CHEBI:57783"/>
        <dbReference type="ChEBI" id="CHEBI:58349"/>
        <dbReference type="ChEBI" id="CHEBI:60039"/>
        <dbReference type="EC" id="1.5.1.2"/>
    </reaction>
</comment>
<dbReference type="InterPro" id="IPR036291">
    <property type="entry name" value="NAD(P)-bd_dom_sf"/>
</dbReference>
<dbReference type="SUPFAM" id="SSF51735">
    <property type="entry name" value="NAD(P)-binding Rossmann-fold domains"/>
    <property type="match status" value="1"/>
</dbReference>
<comment type="similarity">
    <text evidence="1 5">Belongs to the pyrroline-5-carboxylate reductase family.</text>
</comment>
<keyword evidence="2 5" id="KW-0641">Proline biosynthesis</keyword>
<dbReference type="RefSeq" id="WP_349641517.1">
    <property type="nucleotide sequence ID" value="NZ_CAWVOH010000001.1"/>
</dbReference>
<comment type="subcellular location">
    <subcellularLocation>
        <location evidence="5">Cytoplasm</location>
    </subcellularLocation>
</comment>
<accession>A0ABP0EQA4</accession>
<dbReference type="Pfam" id="PF03807">
    <property type="entry name" value="F420_oxidored"/>
    <property type="match status" value="1"/>
</dbReference>
<name>A0ABP0EQA4_9LACO</name>
<dbReference type="HAMAP" id="MF_01925">
    <property type="entry name" value="P5C_reductase"/>
    <property type="match status" value="1"/>
</dbReference>
<keyword evidence="3 5" id="KW-0521">NADP</keyword>
<dbReference type="PANTHER" id="PTHR11645">
    <property type="entry name" value="PYRROLINE-5-CARBOXYLATE REDUCTASE"/>
    <property type="match status" value="1"/>
</dbReference>
<keyword evidence="4 5" id="KW-0560">Oxidoreductase</keyword>
<dbReference type="SUPFAM" id="SSF48179">
    <property type="entry name" value="6-phosphogluconate dehydrogenase C-terminal domain-like"/>
    <property type="match status" value="1"/>
</dbReference>
<dbReference type="Gene3D" id="1.10.3730.10">
    <property type="entry name" value="ProC C-terminal domain-like"/>
    <property type="match status" value="1"/>
</dbReference>
<dbReference type="Gene3D" id="3.40.50.720">
    <property type="entry name" value="NAD(P)-binding Rossmann-like Domain"/>
    <property type="match status" value="1"/>
</dbReference>
<comment type="pathway">
    <text evidence="5">Amino-acid biosynthesis; L-proline biosynthesis; L-proline from L-glutamate 5-semialdehyde: step 1/1.</text>
</comment>
<protein>
    <recommendedName>
        <fullName evidence="5">Pyrroline-5-carboxylate reductase</fullName>
        <shortName evidence="5">P5C reductase</shortName>
        <shortName evidence="5">P5CR</shortName>
        <ecNumber evidence="5">1.5.1.2</ecNumber>
    </recommendedName>
    <alternativeName>
        <fullName evidence="5">PCA reductase</fullName>
    </alternativeName>
</protein>
<dbReference type="InterPro" id="IPR028939">
    <property type="entry name" value="P5C_Rdtase_cat_N"/>
</dbReference>
<dbReference type="GO" id="GO:0004735">
    <property type="term" value="F:pyrroline-5-carboxylate reductase activity"/>
    <property type="evidence" value="ECO:0007669"/>
    <property type="project" value="UniProtKB-EC"/>
</dbReference>
<dbReference type="EC" id="1.5.1.2" evidence="5"/>
<dbReference type="EMBL" id="CAWVOH010000001">
    <property type="protein sequence ID" value="CAK8053972.1"/>
    <property type="molecule type" value="Genomic_DNA"/>
</dbReference>
<evidence type="ECO:0000256" key="1">
    <source>
        <dbReference type="ARBA" id="ARBA00005525"/>
    </source>
</evidence>
<organism evidence="8 9">
    <name type="scientific">Eupransor demetentiae</name>
    <dbReference type="NCBI Taxonomy" id="3109584"/>
    <lineage>
        <taxon>Bacteria</taxon>
        <taxon>Bacillati</taxon>
        <taxon>Bacillota</taxon>
        <taxon>Bacilli</taxon>
        <taxon>Lactobacillales</taxon>
        <taxon>Lactobacillaceae</taxon>
        <taxon>Eupransor</taxon>
    </lineage>
</organism>
<evidence type="ECO:0000313" key="9">
    <source>
        <dbReference type="Proteomes" id="UP001314241"/>
    </source>
</evidence>
<keyword evidence="5" id="KW-0028">Amino-acid biosynthesis</keyword>
<keyword evidence="5" id="KW-0963">Cytoplasm</keyword>
<evidence type="ECO:0000259" key="6">
    <source>
        <dbReference type="Pfam" id="PF03807"/>
    </source>
</evidence>
<comment type="function">
    <text evidence="5">Catalyzes the reduction of 1-pyrroline-5-carboxylate (PCA) to L-proline.</text>
</comment>
<dbReference type="Pfam" id="PF14748">
    <property type="entry name" value="P5CR_dimer"/>
    <property type="match status" value="1"/>
</dbReference>
<comment type="caution">
    <text evidence="8">The sequence shown here is derived from an EMBL/GenBank/DDBJ whole genome shotgun (WGS) entry which is preliminary data.</text>
</comment>
<dbReference type="InterPro" id="IPR000304">
    <property type="entry name" value="Pyrroline-COOH_reductase"/>
</dbReference>
<dbReference type="InterPro" id="IPR029036">
    <property type="entry name" value="P5CR_dimer"/>
</dbReference>
<evidence type="ECO:0000256" key="3">
    <source>
        <dbReference type="ARBA" id="ARBA00022857"/>
    </source>
</evidence>
<sequence length="259" mass="26615">MKIAIIGVGSMGSAIVEGLNRQKVVPVELIGQSSSTASASHHAQTLNIPVFGEPKDVLAQQPDLLFFVTPAKQTLAIMQEFVNLSIPSGTIVLSAAAGVSNEAILRTAGNVPTAALIPNTAVAYNAGTIAYAPGKHLVNGQLDQVVNLLKTLGDVFEVKENQLDLAGVVGGCAPAFVDVFMAAMEDAAVSEGLSRATAREIISSMVKGSAQLAQASGKSYTELKDEVTSPGGTTIKGVLALEDNGFRSAVIKALLASNS</sequence>
<evidence type="ECO:0000256" key="2">
    <source>
        <dbReference type="ARBA" id="ARBA00022650"/>
    </source>
</evidence>
<reference evidence="8 9" key="1">
    <citation type="submission" date="2024-01" db="EMBL/GenBank/DDBJ databases">
        <authorList>
            <person name="Botero Cardona J."/>
        </authorList>
    </citation>
    <scope>NUCLEOTIDE SEQUENCE [LARGE SCALE GENOMIC DNA]</scope>
    <source>
        <strain evidence="8 9">LMG 33000</strain>
    </source>
</reference>
<dbReference type="PIRSF" id="PIRSF000193">
    <property type="entry name" value="Pyrrol-5-carb_rd"/>
    <property type="match status" value="1"/>
</dbReference>
<dbReference type="PANTHER" id="PTHR11645:SF0">
    <property type="entry name" value="PYRROLINE-5-CARBOXYLATE REDUCTASE 3"/>
    <property type="match status" value="1"/>
</dbReference>
<comment type="catalytic activity">
    <reaction evidence="5">
        <text>L-proline + NAD(+) = (S)-1-pyrroline-5-carboxylate + NADH + 2 H(+)</text>
        <dbReference type="Rhea" id="RHEA:14105"/>
        <dbReference type="ChEBI" id="CHEBI:15378"/>
        <dbReference type="ChEBI" id="CHEBI:17388"/>
        <dbReference type="ChEBI" id="CHEBI:57540"/>
        <dbReference type="ChEBI" id="CHEBI:57945"/>
        <dbReference type="ChEBI" id="CHEBI:60039"/>
        <dbReference type="EC" id="1.5.1.2"/>
    </reaction>
</comment>